<evidence type="ECO:0000313" key="10">
    <source>
        <dbReference type="EMBL" id="KAK8880833.1"/>
    </source>
</evidence>
<feature type="domain" description="ABC transmembrane type-1" evidence="9">
    <location>
        <begin position="40"/>
        <end position="326"/>
    </location>
</feature>
<feature type="transmembrane region" description="Helical" evidence="7">
    <location>
        <begin position="82"/>
        <end position="104"/>
    </location>
</feature>
<evidence type="ECO:0000256" key="2">
    <source>
        <dbReference type="ARBA" id="ARBA00022692"/>
    </source>
</evidence>
<dbReference type="PROSITE" id="PS50893">
    <property type="entry name" value="ABC_TRANSPORTER_2"/>
    <property type="match status" value="1"/>
</dbReference>
<keyword evidence="2 7" id="KW-0812">Transmembrane</keyword>
<evidence type="ECO:0000256" key="4">
    <source>
        <dbReference type="ARBA" id="ARBA00022840"/>
    </source>
</evidence>
<evidence type="ECO:0008006" key="12">
    <source>
        <dbReference type="Google" id="ProtNLM"/>
    </source>
</evidence>
<dbReference type="InterPro" id="IPR011527">
    <property type="entry name" value="ABC1_TM_dom"/>
</dbReference>
<dbReference type="SMART" id="SM00382">
    <property type="entry name" value="AAA"/>
    <property type="match status" value="1"/>
</dbReference>
<dbReference type="EMBL" id="JAPFFF010000010">
    <property type="protein sequence ID" value="KAK8880833.1"/>
    <property type="molecule type" value="Genomic_DNA"/>
</dbReference>
<dbReference type="PROSITE" id="PS00211">
    <property type="entry name" value="ABC_TRANSPORTER_1"/>
    <property type="match status" value="1"/>
</dbReference>
<dbReference type="InterPro" id="IPR027417">
    <property type="entry name" value="P-loop_NTPase"/>
</dbReference>
<dbReference type="InterPro" id="IPR036640">
    <property type="entry name" value="ABC1_TM_sf"/>
</dbReference>
<protein>
    <recommendedName>
        <fullName evidence="12">ABC transporter family protein</fullName>
    </recommendedName>
</protein>
<feature type="transmembrane region" description="Helical" evidence="7">
    <location>
        <begin position="35"/>
        <end position="53"/>
    </location>
</feature>
<dbReference type="Gene3D" id="1.20.1560.10">
    <property type="entry name" value="ABC transporter type 1, transmembrane domain"/>
    <property type="match status" value="1"/>
</dbReference>
<evidence type="ECO:0000313" key="11">
    <source>
        <dbReference type="Proteomes" id="UP001470230"/>
    </source>
</evidence>
<organism evidence="10 11">
    <name type="scientific">Tritrichomonas musculus</name>
    <dbReference type="NCBI Taxonomy" id="1915356"/>
    <lineage>
        <taxon>Eukaryota</taxon>
        <taxon>Metamonada</taxon>
        <taxon>Parabasalia</taxon>
        <taxon>Tritrichomonadida</taxon>
        <taxon>Tritrichomonadidae</taxon>
        <taxon>Tritrichomonas</taxon>
    </lineage>
</organism>
<keyword evidence="4" id="KW-0067">ATP-binding</keyword>
<dbReference type="Gene3D" id="3.40.50.300">
    <property type="entry name" value="P-loop containing nucleotide triphosphate hydrolases"/>
    <property type="match status" value="1"/>
</dbReference>
<proteinExistence type="predicted"/>
<dbReference type="InterPro" id="IPR017871">
    <property type="entry name" value="ABC_transporter-like_CS"/>
</dbReference>
<keyword evidence="6 7" id="KW-0472">Membrane</keyword>
<name>A0ABR2JQX0_9EUKA</name>
<dbReference type="SUPFAM" id="SSF52540">
    <property type="entry name" value="P-loop containing nucleoside triphosphate hydrolases"/>
    <property type="match status" value="1"/>
</dbReference>
<keyword evidence="3" id="KW-0547">Nucleotide-binding</keyword>
<evidence type="ECO:0000256" key="5">
    <source>
        <dbReference type="ARBA" id="ARBA00022989"/>
    </source>
</evidence>
<comment type="caution">
    <text evidence="10">The sequence shown here is derived from an EMBL/GenBank/DDBJ whole genome shotgun (WGS) entry which is preliminary data.</text>
</comment>
<dbReference type="SUPFAM" id="SSF90123">
    <property type="entry name" value="ABC transporter transmembrane region"/>
    <property type="match status" value="1"/>
</dbReference>
<evidence type="ECO:0000256" key="1">
    <source>
        <dbReference type="ARBA" id="ARBA00004141"/>
    </source>
</evidence>
<dbReference type="InterPro" id="IPR039421">
    <property type="entry name" value="Type_1_exporter"/>
</dbReference>
<reference evidence="10 11" key="1">
    <citation type="submission" date="2024-04" db="EMBL/GenBank/DDBJ databases">
        <title>Tritrichomonas musculus Genome.</title>
        <authorList>
            <person name="Alves-Ferreira E."/>
            <person name="Grigg M."/>
            <person name="Lorenzi H."/>
            <person name="Galac M."/>
        </authorList>
    </citation>
    <scope>NUCLEOTIDE SEQUENCE [LARGE SCALE GENOMIC DNA]</scope>
    <source>
        <strain evidence="10 11">EAF2021</strain>
    </source>
</reference>
<evidence type="ECO:0000256" key="3">
    <source>
        <dbReference type="ARBA" id="ARBA00022741"/>
    </source>
</evidence>
<dbReference type="PANTHER" id="PTHR43394">
    <property type="entry name" value="ATP-DEPENDENT PERMEASE MDL1, MITOCHONDRIAL"/>
    <property type="match status" value="1"/>
</dbReference>
<dbReference type="PANTHER" id="PTHR43394:SF1">
    <property type="entry name" value="ATP-BINDING CASSETTE SUB-FAMILY B MEMBER 10, MITOCHONDRIAL"/>
    <property type="match status" value="1"/>
</dbReference>
<keyword evidence="5 7" id="KW-1133">Transmembrane helix</keyword>
<dbReference type="PROSITE" id="PS50929">
    <property type="entry name" value="ABC_TM1F"/>
    <property type="match status" value="1"/>
</dbReference>
<feature type="transmembrane region" description="Helical" evidence="7">
    <location>
        <begin position="169"/>
        <end position="194"/>
    </location>
</feature>
<dbReference type="Pfam" id="PF00664">
    <property type="entry name" value="ABC_membrane"/>
    <property type="match status" value="1"/>
</dbReference>
<gene>
    <name evidence="10" type="ORF">M9Y10_003527</name>
</gene>
<accession>A0ABR2JQX0</accession>
<feature type="domain" description="ABC transporter" evidence="8">
    <location>
        <begin position="360"/>
        <end position="595"/>
    </location>
</feature>
<sequence length="598" mass="67577">MQYLYGWSNGSTDEANFEITGFEWMRLFRYVKNKFAYFCLLLFYLVDSSFRQLRVVIQGKLATVLVDSDFETPDDFVDSINYISTILLASIVAQFVADMIAAIMESFYMTRFVRDLRVEIMSKILEQDVSYFDQTQTGVILSRLSDDVSNACDALTDTISDFLYCIYDFLIGIVVSFVQSWQVTLIALCSFPIYGLSQCLGKHYINRLYLNYNDKSTKATAKAEEILTSFRTVKPFDSELREYHSYRDHLFEVHHVLLKTSIVRGIQRSVESLTQWGMTSFVLFYTGIQAVRGEIDAGSIVTIMSIIQSWSYSVSSSFSSFSDFRKANVSAAKLCQIIDRVPLVKVDEGNEINQRVKGTIEFRNVSFKYPTRDEYALKNLSFKVNQGETIALVGESGCGKSTTLQLIQRFYDVNEGQILIDGIDIKTVNPISLRTQISIVPQGPVIFSMNVKDNIRFGKPQAKRDDVVHSATIANAHSFILRLKDGYKTMITQTSLSGGQKQRICIARAVLLNAPVILLDEATAALDTESESLVQKSITQLKEEQHSTSIIVAHRLATVRNADRILVLEKGSIVEEGSHEELLQRSGAYSQLVQYQLL</sequence>
<comment type="subcellular location">
    <subcellularLocation>
        <location evidence="1">Membrane</location>
        <topology evidence="1">Multi-pass membrane protein</topology>
    </subcellularLocation>
</comment>
<dbReference type="Proteomes" id="UP001470230">
    <property type="component" value="Unassembled WGS sequence"/>
</dbReference>
<evidence type="ECO:0000259" key="8">
    <source>
        <dbReference type="PROSITE" id="PS50893"/>
    </source>
</evidence>
<dbReference type="InterPro" id="IPR003593">
    <property type="entry name" value="AAA+_ATPase"/>
</dbReference>
<dbReference type="InterPro" id="IPR003439">
    <property type="entry name" value="ABC_transporter-like_ATP-bd"/>
</dbReference>
<dbReference type="Pfam" id="PF00005">
    <property type="entry name" value="ABC_tran"/>
    <property type="match status" value="1"/>
</dbReference>
<evidence type="ECO:0000259" key="9">
    <source>
        <dbReference type="PROSITE" id="PS50929"/>
    </source>
</evidence>
<evidence type="ECO:0000256" key="7">
    <source>
        <dbReference type="SAM" id="Phobius"/>
    </source>
</evidence>
<evidence type="ECO:0000256" key="6">
    <source>
        <dbReference type="ARBA" id="ARBA00023136"/>
    </source>
</evidence>
<keyword evidence="11" id="KW-1185">Reference proteome</keyword>